<evidence type="ECO:0000256" key="2">
    <source>
        <dbReference type="SAM" id="MobiDB-lite"/>
    </source>
</evidence>
<dbReference type="Gene3D" id="1.10.260.40">
    <property type="entry name" value="lambda repressor-like DNA-binding domains"/>
    <property type="match status" value="1"/>
</dbReference>
<reference evidence="4 5" key="1">
    <citation type="submission" date="2016-04" db="EMBL/GenBank/DDBJ databases">
        <title>Genome sequence of Clostridium magnum DSM 2767.</title>
        <authorList>
            <person name="Poehlein A."/>
            <person name="Uhlig R."/>
            <person name="Fischer R."/>
            <person name="Bahl H."/>
            <person name="Daniel R."/>
        </authorList>
    </citation>
    <scope>NUCLEOTIDE SEQUENCE [LARGE SCALE GENOMIC DNA]</scope>
    <source>
        <strain evidence="4 5">DSM 2767</strain>
    </source>
</reference>
<dbReference type="InterPro" id="IPR001387">
    <property type="entry name" value="Cro/C1-type_HTH"/>
</dbReference>
<keyword evidence="1" id="KW-0175">Coiled coil</keyword>
<sequence length="327" mass="38301">MEERKCKKCGEYMSYGLYDYYNEDWNGVSDIEKMAGYKCFNCNIVEFDEDIIENLDPDFKIMKMLYAKKRGAESPIQPIMISKVKNARMAKDIEPKVMADVLDFTEQRYGSLERNNNTPNVFLALQLEKIIGVDIHDLYEIVYIPTTLYNKLKILNDKFEVIEGIPELLDRNTEIDQEIKELKKDLTQRRAAIKRLVNEEISEEKKKNPKLSYTPKEVRDRQSDRIKDDEVNIRIMDTMVSLRAEKIDINEQIQNLTGNSKDPDKRGKKRPKEGEIERQDFLLRLGYCIDLENWERAKEIYADELDIENAKASDNDATAIDDENLDN</sequence>
<dbReference type="STRING" id="1121326.CLMAG_35170"/>
<dbReference type="InterPro" id="IPR010982">
    <property type="entry name" value="Lambda_DNA-bd_dom_sf"/>
</dbReference>
<dbReference type="GO" id="GO:0003677">
    <property type="term" value="F:DNA binding"/>
    <property type="evidence" value="ECO:0007669"/>
    <property type="project" value="InterPro"/>
</dbReference>
<dbReference type="RefSeq" id="WP_066624947.1">
    <property type="nucleotide sequence ID" value="NZ_FQXL01000043.1"/>
</dbReference>
<comment type="caution">
    <text evidence="4">The sequence shown here is derived from an EMBL/GenBank/DDBJ whole genome shotgun (WGS) entry which is preliminary data.</text>
</comment>
<dbReference type="Proteomes" id="UP000076603">
    <property type="component" value="Unassembled WGS sequence"/>
</dbReference>
<dbReference type="AlphaFoldDB" id="A0A161WXL6"/>
<dbReference type="SMART" id="SM00530">
    <property type="entry name" value="HTH_XRE"/>
    <property type="match status" value="1"/>
</dbReference>
<organism evidence="4 5">
    <name type="scientific">Clostridium magnum DSM 2767</name>
    <dbReference type="NCBI Taxonomy" id="1121326"/>
    <lineage>
        <taxon>Bacteria</taxon>
        <taxon>Bacillati</taxon>
        <taxon>Bacillota</taxon>
        <taxon>Clostridia</taxon>
        <taxon>Eubacteriales</taxon>
        <taxon>Clostridiaceae</taxon>
        <taxon>Clostridium</taxon>
    </lineage>
</organism>
<dbReference type="EMBL" id="LWAE01000003">
    <property type="protein sequence ID" value="KZL91758.1"/>
    <property type="molecule type" value="Genomic_DNA"/>
</dbReference>
<proteinExistence type="predicted"/>
<feature type="domain" description="HTH cro/C1-type" evidence="3">
    <location>
        <begin position="84"/>
        <end position="138"/>
    </location>
</feature>
<accession>A0A161WXL6</accession>
<gene>
    <name evidence="4" type="ORF">CLMAG_35170</name>
</gene>
<dbReference type="CDD" id="cd00093">
    <property type="entry name" value="HTH_XRE"/>
    <property type="match status" value="1"/>
</dbReference>
<evidence type="ECO:0000256" key="1">
    <source>
        <dbReference type="SAM" id="Coils"/>
    </source>
</evidence>
<feature type="region of interest" description="Disordered" evidence="2">
    <location>
        <begin position="204"/>
        <end position="224"/>
    </location>
</feature>
<feature type="region of interest" description="Disordered" evidence="2">
    <location>
        <begin position="253"/>
        <end position="273"/>
    </location>
</feature>
<evidence type="ECO:0000259" key="3">
    <source>
        <dbReference type="PROSITE" id="PS50943"/>
    </source>
</evidence>
<evidence type="ECO:0000313" key="5">
    <source>
        <dbReference type="Proteomes" id="UP000076603"/>
    </source>
</evidence>
<dbReference type="OrthoDB" id="10021366at2"/>
<evidence type="ECO:0000313" key="4">
    <source>
        <dbReference type="EMBL" id="KZL91758.1"/>
    </source>
</evidence>
<dbReference type="SUPFAM" id="SSF47413">
    <property type="entry name" value="lambda repressor-like DNA-binding domains"/>
    <property type="match status" value="1"/>
</dbReference>
<protein>
    <recommendedName>
        <fullName evidence="3">HTH cro/C1-type domain-containing protein</fullName>
    </recommendedName>
</protein>
<feature type="coiled-coil region" evidence="1">
    <location>
        <begin position="165"/>
        <end position="199"/>
    </location>
</feature>
<keyword evidence="5" id="KW-1185">Reference proteome</keyword>
<dbReference type="PROSITE" id="PS50943">
    <property type="entry name" value="HTH_CROC1"/>
    <property type="match status" value="1"/>
</dbReference>
<dbReference type="PATRIC" id="fig|1121326.3.peg.3559"/>
<name>A0A161WXL6_9CLOT</name>